<dbReference type="Gene3D" id="3.40.1440.10">
    <property type="entry name" value="GIY-YIG endonuclease"/>
    <property type="match status" value="1"/>
</dbReference>
<comment type="caution">
    <text evidence="3">The sequence shown here is derived from an EMBL/GenBank/DDBJ whole genome shotgun (WGS) entry which is preliminary data.</text>
</comment>
<name>A0ABW1YLM1_9GAMM</name>
<reference evidence="4" key="1">
    <citation type="journal article" date="2019" name="Int. J. Syst. Evol. Microbiol.">
        <title>The Global Catalogue of Microorganisms (GCM) 10K type strain sequencing project: providing services to taxonomists for standard genome sequencing and annotation.</title>
        <authorList>
            <consortium name="The Broad Institute Genomics Platform"/>
            <consortium name="The Broad Institute Genome Sequencing Center for Infectious Disease"/>
            <person name="Wu L."/>
            <person name="Ma J."/>
        </authorList>
    </citation>
    <scope>NUCLEOTIDE SEQUENCE [LARGE SCALE GENOMIC DNA]</scope>
    <source>
        <strain evidence="4">CGMCC 1.13718</strain>
    </source>
</reference>
<organism evidence="3 4">
    <name type="scientific">Microbulbifer taiwanensis</name>
    <dbReference type="NCBI Taxonomy" id="986746"/>
    <lineage>
        <taxon>Bacteria</taxon>
        <taxon>Pseudomonadati</taxon>
        <taxon>Pseudomonadota</taxon>
        <taxon>Gammaproteobacteria</taxon>
        <taxon>Cellvibrionales</taxon>
        <taxon>Microbulbiferaceae</taxon>
        <taxon>Microbulbifer</taxon>
    </lineage>
</organism>
<evidence type="ECO:0000256" key="1">
    <source>
        <dbReference type="ARBA" id="ARBA00007435"/>
    </source>
</evidence>
<dbReference type="InterPro" id="IPR050190">
    <property type="entry name" value="UPF0213_domain"/>
</dbReference>
<evidence type="ECO:0000313" key="4">
    <source>
        <dbReference type="Proteomes" id="UP001596425"/>
    </source>
</evidence>
<dbReference type="Proteomes" id="UP001596425">
    <property type="component" value="Unassembled WGS sequence"/>
</dbReference>
<protein>
    <submittedName>
        <fullName evidence="3">GIY-YIG nuclease family protein</fullName>
    </submittedName>
</protein>
<dbReference type="SUPFAM" id="SSF82771">
    <property type="entry name" value="GIY-YIG endonuclease"/>
    <property type="match status" value="1"/>
</dbReference>
<gene>
    <name evidence="3" type="ORF">ACFQBM_04350</name>
</gene>
<dbReference type="InterPro" id="IPR035901">
    <property type="entry name" value="GIY-YIG_endonuc_sf"/>
</dbReference>
<evidence type="ECO:0000313" key="3">
    <source>
        <dbReference type="EMBL" id="MFC6632497.1"/>
    </source>
</evidence>
<dbReference type="EMBL" id="JBHSVR010000001">
    <property type="protein sequence ID" value="MFC6632497.1"/>
    <property type="molecule type" value="Genomic_DNA"/>
</dbReference>
<dbReference type="RefSeq" id="WP_193194122.1">
    <property type="nucleotide sequence ID" value="NZ_JACZFR010000053.1"/>
</dbReference>
<dbReference type="PANTHER" id="PTHR34477:SF5">
    <property type="entry name" value="BSL5627 PROTEIN"/>
    <property type="match status" value="1"/>
</dbReference>
<accession>A0ABW1YLM1</accession>
<dbReference type="InterPro" id="IPR000305">
    <property type="entry name" value="GIY-YIG_endonuc"/>
</dbReference>
<evidence type="ECO:0000259" key="2">
    <source>
        <dbReference type="PROSITE" id="PS50164"/>
    </source>
</evidence>
<sequence>MNRQPCVYILASKRNGTLYTGVTSNLIQRIWQHKNDFIKGFTTKYGVKTLVWFELHGTMENAINREKTIKNWQRAWKLNLIEKSNRHWRDLYPEIL</sequence>
<comment type="similarity">
    <text evidence="1">Belongs to the UPF0213 family.</text>
</comment>
<dbReference type="PROSITE" id="PS50164">
    <property type="entry name" value="GIY_YIG"/>
    <property type="match status" value="1"/>
</dbReference>
<feature type="domain" description="GIY-YIG" evidence="2">
    <location>
        <begin position="3"/>
        <end position="80"/>
    </location>
</feature>
<dbReference type="PANTHER" id="PTHR34477">
    <property type="entry name" value="UPF0213 PROTEIN YHBQ"/>
    <property type="match status" value="1"/>
</dbReference>
<proteinExistence type="inferred from homology"/>
<keyword evidence="4" id="KW-1185">Reference proteome</keyword>
<dbReference type="CDD" id="cd10448">
    <property type="entry name" value="GIY-YIG_unchar_3"/>
    <property type="match status" value="1"/>
</dbReference>
<dbReference type="Pfam" id="PF01541">
    <property type="entry name" value="GIY-YIG"/>
    <property type="match status" value="1"/>
</dbReference>